<gene>
    <name evidence="2" type="ORF">J7I44_05645</name>
</gene>
<protein>
    <submittedName>
        <fullName evidence="2">PepSY domain-containing protein</fullName>
    </submittedName>
</protein>
<dbReference type="InterPro" id="IPR005625">
    <property type="entry name" value="PepSY-ass_TM"/>
</dbReference>
<sequence length="382" mass="42320">MLDRVKRDPVRQVAPARSAFSLRHWLRKLHLWLGLSLGTVFALIALSGSVLALQGPLLRALHPELAAHTLPTPAQEAAVLERIAREWSPQGLRSADFPDTELPVWQLYFNGGVRRYLDPASGELLLTRTPGNDVLLALRDWHTHLLAGHAGETWLGVLGWFSLFLLVSGVVLWWPGRGRVMAHLKPHAQPPVRRWLSWHRSLGALSLPVVLLVTLTGTLMCYHAGTRQALQGLFGDRPEPPQPAAIALRQDPIDWPTVLAAARQALPDAALGRLSLPSERDGRVTLRVRMPGEWNPTGRSTLWIDPYQARVLGVSDAMRADTGVQVNNAIYPLHAGTTGPLWRTLVVVSGLLPPFFLATGFLFWRARTRRRAEAETLSSPRP</sequence>
<dbReference type="EMBL" id="JAGJRS010000013">
    <property type="protein sequence ID" value="MBP1473773.1"/>
    <property type="molecule type" value="Genomic_DNA"/>
</dbReference>
<keyword evidence="1" id="KW-0472">Membrane</keyword>
<feature type="transmembrane region" description="Helical" evidence="1">
    <location>
        <begin position="202"/>
        <end position="225"/>
    </location>
</feature>
<name>A0ABS4DL49_9GAMM</name>
<organism evidence="2 3">
    <name type="scientific">Frateuria flava</name>
    <dbReference type="NCBI Taxonomy" id="2821489"/>
    <lineage>
        <taxon>Bacteria</taxon>
        <taxon>Pseudomonadati</taxon>
        <taxon>Pseudomonadota</taxon>
        <taxon>Gammaproteobacteria</taxon>
        <taxon>Lysobacterales</taxon>
        <taxon>Rhodanobacteraceae</taxon>
        <taxon>Frateuria</taxon>
    </lineage>
</organism>
<dbReference type="Proteomes" id="UP000823790">
    <property type="component" value="Unassembled WGS sequence"/>
</dbReference>
<dbReference type="PANTHER" id="PTHR34219:SF3">
    <property type="entry name" value="BLL7967 PROTEIN"/>
    <property type="match status" value="1"/>
</dbReference>
<evidence type="ECO:0000313" key="3">
    <source>
        <dbReference type="Proteomes" id="UP000823790"/>
    </source>
</evidence>
<feature type="transmembrane region" description="Helical" evidence="1">
    <location>
        <begin position="31"/>
        <end position="53"/>
    </location>
</feature>
<dbReference type="PANTHER" id="PTHR34219">
    <property type="entry name" value="IRON-REGULATED INNER MEMBRANE PROTEIN-RELATED"/>
    <property type="match status" value="1"/>
</dbReference>
<proteinExistence type="predicted"/>
<keyword evidence="3" id="KW-1185">Reference proteome</keyword>
<accession>A0ABS4DL49</accession>
<keyword evidence="1" id="KW-1133">Transmembrane helix</keyword>
<reference evidence="2 3" key="1">
    <citation type="submission" date="2021-04" db="EMBL/GenBank/DDBJ databases">
        <authorList>
            <person name="Huq M.A."/>
        </authorList>
    </citation>
    <scope>NUCLEOTIDE SEQUENCE [LARGE SCALE GENOMIC DNA]</scope>
    <source>
        <strain evidence="2 3">MAH-13</strain>
    </source>
</reference>
<feature type="transmembrane region" description="Helical" evidence="1">
    <location>
        <begin position="154"/>
        <end position="175"/>
    </location>
</feature>
<feature type="transmembrane region" description="Helical" evidence="1">
    <location>
        <begin position="341"/>
        <end position="364"/>
    </location>
</feature>
<comment type="caution">
    <text evidence="2">The sequence shown here is derived from an EMBL/GenBank/DDBJ whole genome shotgun (WGS) entry which is preliminary data.</text>
</comment>
<keyword evidence="1" id="KW-0812">Transmembrane</keyword>
<dbReference type="Pfam" id="PF03929">
    <property type="entry name" value="PepSY_TM"/>
    <property type="match status" value="1"/>
</dbReference>
<evidence type="ECO:0000256" key="1">
    <source>
        <dbReference type="SAM" id="Phobius"/>
    </source>
</evidence>
<evidence type="ECO:0000313" key="2">
    <source>
        <dbReference type="EMBL" id="MBP1473773.1"/>
    </source>
</evidence>
<dbReference type="RefSeq" id="WP_209617150.1">
    <property type="nucleotide sequence ID" value="NZ_JAGJRS010000013.1"/>
</dbReference>